<keyword evidence="4" id="KW-1185">Reference proteome</keyword>
<dbReference type="EMBL" id="UYRT01093266">
    <property type="protein sequence ID" value="VDN38777.1"/>
    <property type="molecule type" value="Genomic_DNA"/>
</dbReference>
<evidence type="ECO:0000256" key="1">
    <source>
        <dbReference type="SAM" id="SignalP"/>
    </source>
</evidence>
<feature type="chain" id="PRO_5043139209" evidence="1">
    <location>
        <begin position="27"/>
        <end position="89"/>
    </location>
</feature>
<protein>
    <submittedName>
        <fullName evidence="5">COesterase domain-containing protein</fullName>
    </submittedName>
</protein>
<dbReference type="Proteomes" id="UP000271098">
    <property type="component" value="Unassembled WGS sequence"/>
</dbReference>
<dbReference type="OrthoDB" id="19653at2759"/>
<feature type="domain" description="Carboxylesterase type B" evidence="2">
    <location>
        <begin position="35"/>
        <end position="74"/>
    </location>
</feature>
<dbReference type="Pfam" id="PF00135">
    <property type="entry name" value="COesterase"/>
    <property type="match status" value="1"/>
</dbReference>
<evidence type="ECO:0000313" key="3">
    <source>
        <dbReference type="EMBL" id="VDN38777.1"/>
    </source>
</evidence>
<dbReference type="SUPFAM" id="SSF53474">
    <property type="entry name" value="alpha/beta-Hydrolases"/>
    <property type="match status" value="1"/>
</dbReference>
<accession>A0A183EL60</accession>
<sequence length="89" mass="9770">MQVVRLGCRCAIWLLGLVLIMNGGDGAVRRTHPIELTIDSGSIRGEYLTIGANDFAVFKGIPYAAPPVGSLRFQVCPVLKFLLRRQLDN</sequence>
<dbReference type="InterPro" id="IPR029058">
    <property type="entry name" value="AB_hydrolase_fold"/>
</dbReference>
<proteinExistence type="predicted"/>
<gene>
    <name evidence="3" type="ORF">GPUH_LOCUS21701</name>
</gene>
<keyword evidence="1" id="KW-0732">Signal</keyword>
<reference evidence="5" key="1">
    <citation type="submission" date="2016-06" db="UniProtKB">
        <authorList>
            <consortium name="WormBaseParasite"/>
        </authorList>
    </citation>
    <scope>IDENTIFICATION</scope>
</reference>
<dbReference type="AlphaFoldDB" id="A0A183EL60"/>
<organism evidence="5">
    <name type="scientific">Gongylonema pulchrum</name>
    <dbReference type="NCBI Taxonomy" id="637853"/>
    <lineage>
        <taxon>Eukaryota</taxon>
        <taxon>Metazoa</taxon>
        <taxon>Ecdysozoa</taxon>
        <taxon>Nematoda</taxon>
        <taxon>Chromadorea</taxon>
        <taxon>Rhabditida</taxon>
        <taxon>Spirurina</taxon>
        <taxon>Spiruromorpha</taxon>
        <taxon>Spiruroidea</taxon>
        <taxon>Gongylonematidae</taxon>
        <taxon>Gongylonema</taxon>
    </lineage>
</organism>
<reference evidence="3 4" key="2">
    <citation type="submission" date="2018-11" db="EMBL/GenBank/DDBJ databases">
        <authorList>
            <consortium name="Pathogen Informatics"/>
        </authorList>
    </citation>
    <scope>NUCLEOTIDE SEQUENCE [LARGE SCALE GENOMIC DNA]</scope>
</reference>
<name>A0A183EL60_9BILA</name>
<dbReference type="WBParaSite" id="GPUH_0002172801-mRNA-1">
    <property type="protein sequence ID" value="GPUH_0002172801-mRNA-1"/>
    <property type="gene ID" value="GPUH_0002172801"/>
</dbReference>
<feature type="signal peptide" evidence="1">
    <location>
        <begin position="1"/>
        <end position="26"/>
    </location>
</feature>
<dbReference type="InterPro" id="IPR002018">
    <property type="entry name" value="CarbesteraseB"/>
</dbReference>
<evidence type="ECO:0000313" key="5">
    <source>
        <dbReference type="WBParaSite" id="GPUH_0002172801-mRNA-1"/>
    </source>
</evidence>
<evidence type="ECO:0000313" key="4">
    <source>
        <dbReference type="Proteomes" id="UP000271098"/>
    </source>
</evidence>
<dbReference type="Gene3D" id="3.40.50.1820">
    <property type="entry name" value="alpha/beta hydrolase"/>
    <property type="match status" value="1"/>
</dbReference>
<evidence type="ECO:0000259" key="2">
    <source>
        <dbReference type="Pfam" id="PF00135"/>
    </source>
</evidence>